<dbReference type="InterPro" id="IPR011545">
    <property type="entry name" value="DEAD/DEAH_box_helicase_dom"/>
</dbReference>
<evidence type="ECO:0000259" key="1">
    <source>
        <dbReference type="PROSITE" id="PS51192"/>
    </source>
</evidence>
<dbReference type="GO" id="GO:0005524">
    <property type="term" value="F:ATP binding"/>
    <property type="evidence" value="ECO:0007669"/>
    <property type="project" value="InterPro"/>
</dbReference>
<protein>
    <recommendedName>
        <fullName evidence="1">Helicase ATP-binding domain-containing protein</fullName>
    </recommendedName>
</protein>
<dbReference type="Pfam" id="PF00270">
    <property type="entry name" value="DEAD"/>
    <property type="match status" value="1"/>
</dbReference>
<evidence type="ECO:0000313" key="2">
    <source>
        <dbReference type="EMBL" id="OBZ92221.1"/>
    </source>
</evidence>
<dbReference type="PATRIC" id="fig|1612624.7.peg.3814"/>
<dbReference type="Proteomes" id="UP000093111">
    <property type="component" value="Unassembled WGS sequence"/>
</dbReference>
<proteinExistence type="predicted"/>
<reference evidence="2 3" key="1">
    <citation type="journal article" date="2016" name="Syst. Appl. Microbiol.">
        <title>Pararhizobium polonicum sp. nov. isolated from tumors on stone fruit rootstocks.</title>
        <authorList>
            <person name="Pulawska J."/>
            <person name="Kuzmanovic N."/>
            <person name="Willems A."/>
            <person name="Pothier J.F."/>
        </authorList>
    </citation>
    <scope>NUCLEOTIDE SEQUENCE [LARGE SCALE GENOMIC DNA]</scope>
    <source>
        <strain evidence="2 3">F5.1</strain>
    </source>
</reference>
<dbReference type="GO" id="GO:0016887">
    <property type="term" value="F:ATP hydrolysis activity"/>
    <property type="evidence" value="ECO:0007669"/>
    <property type="project" value="TreeGrafter"/>
</dbReference>
<dbReference type="Gene3D" id="3.40.50.300">
    <property type="entry name" value="P-loop containing nucleotide triphosphate hydrolases"/>
    <property type="match status" value="1"/>
</dbReference>
<dbReference type="InterPro" id="IPR027417">
    <property type="entry name" value="P-loop_NTPase"/>
</dbReference>
<dbReference type="SUPFAM" id="SSF52540">
    <property type="entry name" value="P-loop containing nucleoside triphosphate hydrolases"/>
    <property type="match status" value="1"/>
</dbReference>
<accession>A0A1C7NT98</accession>
<dbReference type="EMBL" id="LGLV01000022">
    <property type="protein sequence ID" value="OBZ92221.1"/>
    <property type="molecule type" value="Genomic_DNA"/>
</dbReference>
<dbReference type="AlphaFoldDB" id="A0A1C7NT98"/>
<dbReference type="SMART" id="SM00487">
    <property type="entry name" value="DEXDc"/>
    <property type="match status" value="1"/>
</dbReference>
<name>A0A1C7NT98_9HYPH</name>
<dbReference type="InterPro" id="IPR052511">
    <property type="entry name" value="ATP-dep_Helicase"/>
</dbReference>
<dbReference type="PANTHER" id="PTHR47962:SF5">
    <property type="entry name" value="ATP-DEPENDENT HELICASE LHR-RELATED"/>
    <property type="match status" value="1"/>
</dbReference>
<evidence type="ECO:0000313" key="3">
    <source>
        <dbReference type="Proteomes" id="UP000093111"/>
    </source>
</evidence>
<gene>
    <name evidence="2" type="ORF">ADU59_28220</name>
</gene>
<keyword evidence="3" id="KW-1185">Reference proteome</keyword>
<dbReference type="InterPro" id="IPR014001">
    <property type="entry name" value="Helicase_ATP-bd"/>
</dbReference>
<dbReference type="GO" id="GO:0003677">
    <property type="term" value="F:DNA binding"/>
    <property type="evidence" value="ECO:0007669"/>
    <property type="project" value="TreeGrafter"/>
</dbReference>
<sequence length="462" mass="50969">MAGEVSLDIFNLDQALIERYESFARSFSEIRAPEIHAQVDAAYNEQRFWPEPLITINPRFGSGHSVDQLFAQEVLDPALSRIFAAGPGRTPIKLHRHQDRAVAKARNGESFSVTTGTGSGKSLCFFLPIVDAVVRARRAGEQQRTRAIIIYPMNALANSQLEELEKFIGGSGLEEGLRPTFSRYTGQESDAERQAIAKAKPDILLTNFMMLELLLTRQDELDRAVIANAAGLDFLVLDELHTYRGRQGADVAMLVRRVKDRLVKEQKLLCIGTSATMSSAHEEIERASAVARVGKLIFGEELSSASIIDENLARATDPRINSTSLGAALPDAVLAPIPESLTDKELHSHPLACWIETEIGLVEGEKLRRRPPMNQLRRSRNSWRLSAAEPHRSHARAERCSSIRCQVQCAIASWPSGIICTYAYVAVASLPSVKVAMFDIQIALSYSKQKGNIATKSAIENP</sequence>
<feature type="domain" description="Helicase ATP-binding" evidence="1">
    <location>
        <begin position="102"/>
        <end position="295"/>
    </location>
</feature>
<organism evidence="2 3">
    <name type="scientific">Pararhizobium polonicum</name>
    <dbReference type="NCBI Taxonomy" id="1612624"/>
    <lineage>
        <taxon>Bacteria</taxon>
        <taxon>Pseudomonadati</taxon>
        <taxon>Pseudomonadota</taxon>
        <taxon>Alphaproteobacteria</taxon>
        <taxon>Hyphomicrobiales</taxon>
        <taxon>Rhizobiaceae</taxon>
        <taxon>Rhizobium/Agrobacterium group</taxon>
        <taxon>Pararhizobium</taxon>
    </lineage>
</organism>
<dbReference type="PROSITE" id="PS51192">
    <property type="entry name" value="HELICASE_ATP_BIND_1"/>
    <property type="match status" value="1"/>
</dbReference>
<dbReference type="CDD" id="cd17923">
    <property type="entry name" value="DEXHc_Hrq1-like"/>
    <property type="match status" value="1"/>
</dbReference>
<comment type="caution">
    <text evidence="2">The sequence shown here is derived from an EMBL/GenBank/DDBJ whole genome shotgun (WGS) entry which is preliminary data.</text>
</comment>
<dbReference type="PANTHER" id="PTHR47962">
    <property type="entry name" value="ATP-DEPENDENT HELICASE LHR-RELATED-RELATED"/>
    <property type="match status" value="1"/>
</dbReference>